<accession>D5RI19</accession>
<evidence type="ECO:0000313" key="2">
    <source>
        <dbReference type="EMBL" id="EFH13048.1"/>
    </source>
</evidence>
<name>D5RI19_9PROT</name>
<dbReference type="EMBL" id="ADVL01000125">
    <property type="protein sequence ID" value="EFH13048.1"/>
    <property type="molecule type" value="Genomic_DNA"/>
</dbReference>
<reference evidence="2 3" key="1">
    <citation type="submission" date="2010-04" db="EMBL/GenBank/DDBJ databases">
        <authorList>
            <person name="Qin X."/>
            <person name="Bachman B."/>
            <person name="Battles P."/>
            <person name="Bell A."/>
            <person name="Bess C."/>
            <person name="Bickham C."/>
            <person name="Chaboub L."/>
            <person name="Chen D."/>
            <person name="Coyle M."/>
            <person name="Deiros D.R."/>
            <person name="Dinh H."/>
            <person name="Forbes L."/>
            <person name="Fowler G."/>
            <person name="Francisco L."/>
            <person name="Fu Q."/>
            <person name="Gubbala S."/>
            <person name="Hale W."/>
            <person name="Han Y."/>
            <person name="Hemphill L."/>
            <person name="Highlander S.K."/>
            <person name="Hirani K."/>
            <person name="Hogues M."/>
            <person name="Jackson L."/>
            <person name="Jakkamsetti A."/>
            <person name="Javaid M."/>
            <person name="Jiang H."/>
            <person name="Korchina V."/>
            <person name="Kovar C."/>
            <person name="Lara F."/>
            <person name="Lee S."/>
            <person name="Mata R."/>
            <person name="Mathew T."/>
            <person name="Moen C."/>
            <person name="Morales K."/>
            <person name="Munidasa M."/>
            <person name="Nazareth L."/>
            <person name="Ngo R."/>
            <person name="Nguyen L."/>
            <person name="Okwuonu G."/>
            <person name="Ongeri F."/>
            <person name="Patil S."/>
            <person name="Petrosino J."/>
            <person name="Pham C."/>
            <person name="Pham P."/>
            <person name="Pu L.-L."/>
            <person name="Puazo M."/>
            <person name="Raj R."/>
            <person name="Reid J."/>
            <person name="Rouhana J."/>
            <person name="Saada N."/>
            <person name="Shang Y."/>
            <person name="Simmons D."/>
            <person name="Thornton R."/>
            <person name="Warren J."/>
            <person name="Weissenberger G."/>
            <person name="Zhang J."/>
            <person name="Zhang L."/>
            <person name="Zhou C."/>
            <person name="Zhu D."/>
            <person name="Muzny D."/>
            <person name="Worley K."/>
            <person name="Gibbs R."/>
        </authorList>
    </citation>
    <scope>NUCLEOTIDE SEQUENCE [LARGE SCALE GENOMIC DNA]</scope>
    <source>
        <strain evidence="2 3">ATCC 49957</strain>
    </source>
</reference>
<dbReference type="PANTHER" id="PTHR46230:SF7">
    <property type="entry name" value="BOLA-LIKE PROTEIN 1"/>
    <property type="match status" value="1"/>
</dbReference>
<sequence>MLTRAERMREVLLEAFAAAEIRIEDDSHRHAGHAGARPGGETHYNLVVIAPDFRGMSRVARSRAVHAALAAEFGSGLHALSLRLLTPEEAAPGGAG</sequence>
<dbReference type="GO" id="GO:0016226">
    <property type="term" value="P:iron-sulfur cluster assembly"/>
    <property type="evidence" value="ECO:0007669"/>
    <property type="project" value="TreeGrafter"/>
</dbReference>
<gene>
    <name evidence="2" type="ORF">HMPREF0731_0729</name>
</gene>
<keyword evidence="3" id="KW-1185">Reference proteome</keyword>
<dbReference type="PANTHER" id="PTHR46230">
    <property type="match status" value="1"/>
</dbReference>
<dbReference type="RefSeq" id="WP_007003788.1">
    <property type="nucleotide sequence ID" value="NZ_GG770778.1"/>
</dbReference>
<dbReference type="InterPro" id="IPR036065">
    <property type="entry name" value="BolA-like_sf"/>
</dbReference>
<dbReference type="Pfam" id="PF01722">
    <property type="entry name" value="BolA"/>
    <property type="match status" value="1"/>
</dbReference>
<comment type="similarity">
    <text evidence="1">Belongs to the BolA/IbaG family.</text>
</comment>
<dbReference type="AlphaFoldDB" id="D5RI19"/>
<dbReference type="PIRSF" id="PIRSF003113">
    <property type="entry name" value="BolA"/>
    <property type="match status" value="1"/>
</dbReference>
<proteinExistence type="inferred from homology"/>
<comment type="caution">
    <text evidence="2">The sequence shown here is derived from an EMBL/GenBank/DDBJ whole genome shotgun (WGS) entry which is preliminary data.</text>
</comment>
<protein>
    <submittedName>
        <fullName evidence="2">BolA-like protein</fullName>
    </submittedName>
</protein>
<evidence type="ECO:0000256" key="1">
    <source>
        <dbReference type="RuleBase" id="RU003860"/>
    </source>
</evidence>
<dbReference type="InterPro" id="IPR002634">
    <property type="entry name" value="BolA"/>
</dbReference>
<dbReference type="Gene3D" id="3.30.300.90">
    <property type="entry name" value="BolA-like"/>
    <property type="match status" value="1"/>
</dbReference>
<dbReference type="SUPFAM" id="SSF82657">
    <property type="entry name" value="BolA-like"/>
    <property type="match status" value="1"/>
</dbReference>
<organism evidence="2 3">
    <name type="scientific">Pseudoroseomonas cervicalis ATCC 49957</name>
    <dbReference type="NCBI Taxonomy" id="525371"/>
    <lineage>
        <taxon>Bacteria</taxon>
        <taxon>Pseudomonadati</taxon>
        <taxon>Pseudomonadota</taxon>
        <taxon>Alphaproteobacteria</taxon>
        <taxon>Acetobacterales</taxon>
        <taxon>Roseomonadaceae</taxon>
        <taxon>Roseomonas</taxon>
    </lineage>
</organism>
<dbReference type="HOGENOM" id="CLU_109462_2_1_5"/>
<evidence type="ECO:0000313" key="3">
    <source>
        <dbReference type="Proteomes" id="UP000005324"/>
    </source>
</evidence>
<dbReference type="Proteomes" id="UP000005324">
    <property type="component" value="Unassembled WGS sequence"/>
</dbReference>